<evidence type="ECO:0000313" key="3">
    <source>
        <dbReference type="Proteomes" id="UP000003505"/>
    </source>
</evidence>
<organism evidence="2 3">
    <name type="scientific">Selenomonas sputigena (strain ATCC 35185 / DSM 20758 / CCUG 44933 / VPI D19B-28)</name>
    <dbReference type="NCBI Taxonomy" id="546271"/>
    <lineage>
        <taxon>Bacteria</taxon>
        <taxon>Bacillati</taxon>
        <taxon>Bacillota</taxon>
        <taxon>Negativicutes</taxon>
        <taxon>Selenomonadales</taxon>
        <taxon>Selenomonadaceae</taxon>
        <taxon>Selenomonas</taxon>
    </lineage>
</organism>
<dbReference type="eggNOG" id="COG2161">
    <property type="taxonomic scope" value="Bacteria"/>
</dbReference>
<evidence type="ECO:0000313" key="2">
    <source>
        <dbReference type="EMBL" id="EEX76226.1"/>
    </source>
</evidence>
<dbReference type="Proteomes" id="UP000003505">
    <property type="component" value="Unassembled WGS sequence"/>
</dbReference>
<dbReference type="AlphaFoldDB" id="C9LY32"/>
<comment type="caution">
    <text evidence="2">The sequence shown here is derived from an EMBL/GenBank/DDBJ whole genome shotgun (WGS) entry which is preliminary data.</text>
</comment>
<protein>
    <submittedName>
        <fullName evidence="2">Prevent-host-death family protein</fullName>
    </submittedName>
</protein>
<accession>C9LY32</accession>
<gene>
    <name evidence="2" type="ORF">SELSPUOL_02391</name>
</gene>
<comment type="similarity">
    <text evidence="1">Belongs to the phD/YefM antitoxin family.</text>
</comment>
<evidence type="ECO:0000256" key="1">
    <source>
        <dbReference type="ARBA" id="ARBA00009981"/>
    </source>
</evidence>
<sequence>MIRKGWFIMPQIRPLPPTIPITAFNRGQAGKIFSNVKQIGMTVVMKNNEPECVLLSPADYNALVERLEDADLLHLASERLKDFDSKEQAAIPFEEVCKRNGIDLPSLDFESVEIE</sequence>
<dbReference type="SUPFAM" id="SSF143120">
    <property type="entry name" value="YefM-like"/>
    <property type="match status" value="1"/>
</dbReference>
<name>C9LY32_SELS3</name>
<dbReference type="STRING" id="546271.Selsp_0314"/>
<proteinExistence type="inferred from homology"/>
<dbReference type="EMBL" id="ACKP02000050">
    <property type="protein sequence ID" value="EEX76226.1"/>
    <property type="molecule type" value="Genomic_DNA"/>
</dbReference>
<reference evidence="2 3" key="1">
    <citation type="submission" date="2009-09" db="EMBL/GenBank/DDBJ databases">
        <authorList>
            <person name="Weinstock G."/>
            <person name="Sodergren E."/>
            <person name="Clifton S."/>
            <person name="Fulton L."/>
            <person name="Fulton B."/>
            <person name="Courtney L."/>
            <person name="Fronick C."/>
            <person name="Harrison M."/>
            <person name="Strong C."/>
            <person name="Farmer C."/>
            <person name="Delahaunty K."/>
            <person name="Markovic C."/>
            <person name="Hall O."/>
            <person name="Minx P."/>
            <person name="Tomlinson C."/>
            <person name="Mitreva M."/>
            <person name="Nelson J."/>
            <person name="Hou S."/>
            <person name="Wollam A."/>
            <person name="Pepin K.H."/>
            <person name="Johnson M."/>
            <person name="Bhonagiri V."/>
            <person name="Nash W.E."/>
            <person name="Warren W."/>
            <person name="Chinwalla A."/>
            <person name="Mardis E.R."/>
            <person name="Wilson R.K."/>
        </authorList>
    </citation>
    <scope>NUCLEOTIDE SEQUENCE [LARGE SCALE GENOMIC DNA]</scope>
    <source>
        <strain evidence="3">ATCC 35185 / DSM 20758 / VPI D19B-28</strain>
    </source>
</reference>
<dbReference type="InterPro" id="IPR036165">
    <property type="entry name" value="YefM-like_sf"/>
</dbReference>